<dbReference type="PANTHER" id="PTHR33317:SF4">
    <property type="entry name" value="POLYNUCLEOTIDYL TRANSFERASE, RIBONUCLEASE H-LIKE SUPERFAMILY PROTEIN"/>
    <property type="match status" value="1"/>
</dbReference>
<dbReference type="GO" id="GO:0004518">
    <property type="term" value="F:nuclease activity"/>
    <property type="evidence" value="ECO:0007669"/>
    <property type="project" value="UniProtKB-KW"/>
</dbReference>
<keyword evidence="8" id="KW-1185">Reference proteome</keyword>
<dbReference type="SMART" id="SM00732">
    <property type="entry name" value="YqgFc"/>
    <property type="match status" value="1"/>
</dbReference>
<proteinExistence type="inferred from homology"/>
<dbReference type="PANTHER" id="PTHR33317">
    <property type="entry name" value="POLYNUCLEOTIDYL TRANSFERASE, RIBONUCLEASE H-LIKE SUPERFAMILY PROTEIN"/>
    <property type="match status" value="1"/>
</dbReference>
<dbReference type="InterPro" id="IPR005227">
    <property type="entry name" value="YqgF"/>
</dbReference>
<dbReference type="Proteomes" id="UP000294862">
    <property type="component" value="Unassembled WGS sequence"/>
</dbReference>
<accession>A0A4R2IDR8</accession>
<keyword evidence="2 5" id="KW-0690">Ribosome biogenesis</keyword>
<evidence type="ECO:0000313" key="7">
    <source>
        <dbReference type="EMBL" id="TCO42734.1"/>
    </source>
</evidence>
<dbReference type="InterPro" id="IPR037027">
    <property type="entry name" value="YqgF/RNaseH-like_dom_sf"/>
</dbReference>
<comment type="function">
    <text evidence="5">Could be a nuclease involved in processing of the 5'-end of pre-16S rRNA.</text>
</comment>
<dbReference type="Gene3D" id="3.30.420.140">
    <property type="entry name" value="YqgF/RNase H-like domain"/>
    <property type="match status" value="1"/>
</dbReference>
<dbReference type="EC" id="3.1.-.-" evidence="5"/>
<dbReference type="InterPro" id="IPR012337">
    <property type="entry name" value="RNaseH-like_sf"/>
</dbReference>
<keyword evidence="4 5" id="KW-0378">Hydrolase</keyword>
<evidence type="ECO:0000313" key="8">
    <source>
        <dbReference type="Proteomes" id="UP000294862"/>
    </source>
</evidence>
<dbReference type="EMBL" id="SLWQ01000001">
    <property type="protein sequence ID" value="TCO42734.1"/>
    <property type="molecule type" value="Genomic_DNA"/>
</dbReference>
<gene>
    <name evidence="7" type="ORF">EV148_101140</name>
</gene>
<dbReference type="Pfam" id="PF03652">
    <property type="entry name" value="RuvX"/>
    <property type="match status" value="1"/>
</dbReference>
<dbReference type="GO" id="GO:0005829">
    <property type="term" value="C:cytosol"/>
    <property type="evidence" value="ECO:0007669"/>
    <property type="project" value="TreeGrafter"/>
</dbReference>
<comment type="subcellular location">
    <subcellularLocation>
        <location evidence="5">Cytoplasm</location>
    </subcellularLocation>
</comment>
<evidence type="ECO:0000256" key="5">
    <source>
        <dbReference type="HAMAP-Rule" id="MF_00651"/>
    </source>
</evidence>
<evidence type="ECO:0000256" key="3">
    <source>
        <dbReference type="ARBA" id="ARBA00022722"/>
    </source>
</evidence>
<keyword evidence="1 5" id="KW-0963">Cytoplasm</keyword>
<comment type="caution">
    <text evidence="7">The sequence shown here is derived from an EMBL/GenBank/DDBJ whole genome shotgun (WGS) entry which is preliminary data.</text>
</comment>
<evidence type="ECO:0000259" key="6">
    <source>
        <dbReference type="SMART" id="SM00732"/>
    </source>
</evidence>
<dbReference type="NCBIfam" id="TIGR00250">
    <property type="entry name" value="RNAse_H_YqgF"/>
    <property type="match status" value="1"/>
</dbReference>
<keyword evidence="3 5" id="KW-0540">Nuclease</keyword>
<dbReference type="InterPro" id="IPR006641">
    <property type="entry name" value="YqgF/RNaseH-like_dom"/>
</dbReference>
<organism evidence="7 8">
    <name type="scientific">Dokdonella fugitiva</name>
    <dbReference type="NCBI Taxonomy" id="328517"/>
    <lineage>
        <taxon>Bacteria</taxon>
        <taxon>Pseudomonadati</taxon>
        <taxon>Pseudomonadota</taxon>
        <taxon>Gammaproteobacteria</taxon>
        <taxon>Lysobacterales</taxon>
        <taxon>Rhodanobacteraceae</taxon>
        <taxon>Dokdonella</taxon>
    </lineage>
</organism>
<feature type="domain" description="YqgF/RNase H-like" evidence="6">
    <location>
        <begin position="7"/>
        <end position="103"/>
    </location>
</feature>
<dbReference type="OrthoDB" id="9796140at2"/>
<dbReference type="GO" id="GO:0016788">
    <property type="term" value="F:hydrolase activity, acting on ester bonds"/>
    <property type="evidence" value="ECO:0007669"/>
    <property type="project" value="UniProtKB-UniRule"/>
</dbReference>
<dbReference type="GO" id="GO:0000967">
    <property type="term" value="P:rRNA 5'-end processing"/>
    <property type="evidence" value="ECO:0007669"/>
    <property type="project" value="UniProtKB-UniRule"/>
</dbReference>
<evidence type="ECO:0000256" key="2">
    <source>
        <dbReference type="ARBA" id="ARBA00022517"/>
    </source>
</evidence>
<sequence length="148" mass="15599">MPGTPEGTALAFDVGTRLVGIAVGNSISASARPLAALGADDWAKLDALVADWRPDHLVVGLPLALDGGEQPMSRRARAFAEALRQRYAKPVHLVDERNTSREAARRFAARRASGAARRKDAAAIDALAAQIILESWLAGGAHVDGRAN</sequence>
<dbReference type="HAMAP" id="MF_00651">
    <property type="entry name" value="Nuclease_YqgF"/>
    <property type="match status" value="1"/>
</dbReference>
<name>A0A4R2IDR8_9GAMM</name>
<dbReference type="AlphaFoldDB" id="A0A4R2IDR8"/>
<dbReference type="CDD" id="cd16964">
    <property type="entry name" value="YqgF"/>
    <property type="match status" value="1"/>
</dbReference>
<evidence type="ECO:0000256" key="1">
    <source>
        <dbReference type="ARBA" id="ARBA00022490"/>
    </source>
</evidence>
<dbReference type="SUPFAM" id="SSF53098">
    <property type="entry name" value="Ribonuclease H-like"/>
    <property type="match status" value="1"/>
</dbReference>
<protein>
    <recommendedName>
        <fullName evidence="5">Putative pre-16S rRNA nuclease</fullName>
        <ecNumber evidence="5">3.1.-.-</ecNumber>
    </recommendedName>
</protein>
<dbReference type="RefSeq" id="WP_131991966.1">
    <property type="nucleotide sequence ID" value="NZ_JACGXM010000001.1"/>
</dbReference>
<evidence type="ECO:0000256" key="4">
    <source>
        <dbReference type="ARBA" id="ARBA00022801"/>
    </source>
</evidence>
<comment type="similarity">
    <text evidence="5">Belongs to the YqgF HJR family.</text>
</comment>
<reference evidence="7 8" key="1">
    <citation type="journal article" date="2015" name="Stand. Genomic Sci.">
        <title>Genomic Encyclopedia of Bacterial and Archaeal Type Strains, Phase III: the genomes of soil and plant-associated and newly described type strains.</title>
        <authorList>
            <person name="Whitman W.B."/>
            <person name="Woyke T."/>
            <person name="Klenk H.P."/>
            <person name="Zhou Y."/>
            <person name="Lilburn T.G."/>
            <person name="Beck B.J."/>
            <person name="De Vos P."/>
            <person name="Vandamme P."/>
            <person name="Eisen J.A."/>
            <person name="Garrity G."/>
            <person name="Hugenholtz P."/>
            <person name="Kyrpides N.C."/>
        </authorList>
    </citation>
    <scope>NUCLEOTIDE SEQUENCE [LARGE SCALE GENOMIC DNA]</scope>
    <source>
        <strain evidence="7 8">A3</strain>
    </source>
</reference>